<dbReference type="EMBL" id="FOIM01000031">
    <property type="protein sequence ID" value="SEU10820.1"/>
    <property type="molecule type" value="Genomic_DNA"/>
</dbReference>
<organism evidence="7 8">
    <name type="scientific">Enterocloster lavalensis</name>
    <dbReference type="NCBI Taxonomy" id="460384"/>
    <lineage>
        <taxon>Bacteria</taxon>
        <taxon>Bacillati</taxon>
        <taxon>Bacillota</taxon>
        <taxon>Clostridia</taxon>
        <taxon>Lachnospirales</taxon>
        <taxon>Lachnospiraceae</taxon>
        <taxon>Enterocloster</taxon>
    </lineage>
</organism>
<feature type="transmembrane region" description="Helical" evidence="5">
    <location>
        <begin position="315"/>
        <end position="338"/>
    </location>
</feature>
<comment type="subcellular location">
    <subcellularLocation>
        <location evidence="1">Membrane</location>
    </subcellularLocation>
</comment>
<keyword evidence="3" id="KW-0808">Transferase</keyword>
<keyword evidence="2" id="KW-0597">Phosphoprotein</keyword>
<dbReference type="CDD" id="cd06225">
    <property type="entry name" value="HAMP"/>
    <property type="match status" value="1"/>
</dbReference>
<dbReference type="SMART" id="SM00387">
    <property type="entry name" value="HATPase_c"/>
    <property type="match status" value="1"/>
</dbReference>
<dbReference type="GO" id="GO:0000155">
    <property type="term" value="F:phosphorelay sensor kinase activity"/>
    <property type="evidence" value="ECO:0007669"/>
    <property type="project" value="InterPro"/>
</dbReference>
<dbReference type="Gene3D" id="6.10.340.10">
    <property type="match status" value="1"/>
</dbReference>
<name>A0A1I0JKS2_9FIRM</name>
<evidence type="ECO:0000256" key="3">
    <source>
        <dbReference type="ARBA" id="ARBA00022679"/>
    </source>
</evidence>
<dbReference type="InterPro" id="IPR003660">
    <property type="entry name" value="HAMP_dom"/>
</dbReference>
<dbReference type="Pfam" id="PF00672">
    <property type="entry name" value="HAMP"/>
    <property type="match status" value="1"/>
</dbReference>
<dbReference type="SUPFAM" id="SSF55874">
    <property type="entry name" value="ATPase domain of HSP90 chaperone/DNA topoisomerase II/histidine kinase"/>
    <property type="match status" value="1"/>
</dbReference>
<keyword evidence="5" id="KW-0812">Transmembrane</keyword>
<evidence type="ECO:0000313" key="8">
    <source>
        <dbReference type="Proteomes" id="UP000198508"/>
    </source>
</evidence>
<dbReference type="InterPro" id="IPR003594">
    <property type="entry name" value="HATPase_dom"/>
</dbReference>
<gene>
    <name evidence="7" type="ORF">SAMN05216313_13158</name>
</gene>
<sequence>MKKLLPFKTIRGRIITYTAAAMLVLAVITVTICFTVFQSFLRRNQIQSAEYNLQMVCHNVEDTMNNFTALSRWCSNNGEISHYLEAFKDRTRMPSISSSDSPLRITAISTYTRLKEEYRNTPRASEYITRVIISPVNRRNYLLVSDLAAAGTPDAAGTVARASYFEEMCAAPDYLWNGFHSDPFSLVDPEPTIPLIRPINSPYSDQVIGWSYFSVSSRLITDSLRSYPQPPDSRLYVTIGSRSYVLEDGGFREGIPEYTAISPVDGSANNPDTQVQKIRMADGSSRFLVTCPLGVEGWTISNILSESAFFAQRQVYLLIIGFITLIILCMGAGLALTLNKAIGRPVKRLCGKIDDIARGDFSRMEEIEGPDEFGIIGRGINGMSENVVTLMDKRVEDERQKKDLEYQILQSQINPHFLYNTLNSIKWMATIQNATGIAEMTTSLARLMKNVSKGTAAQIPLKEELDLVKDYFLIQQYRYGGSITLDCRIESEELYRCLIHRFTLQPIIENALFHGIEPKGCAGHILLSAERVQSDRLGTVLQISVTDNGVGMSREQIEKVLSAQSAPSADFFRQVGIHNVNQRIHYDFGEDYGISIDSVEGQYTTMTITLPYRLSEL</sequence>
<dbReference type="AlphaFoldDB" id="A0A1I0JKS2"/>
<dbReference type="Pfam" id="PF06580">
    <property type="entry name" value="His_kinase"/>
    <property type="match status" value="1"/>
</dbReference>
<dbReference type="Pfam" id="PF02518">
    <property type="entry name" value="HATPase_c"/>
    <property type="match status" value="1"/>
</dbReference>
<feature type="domain" description="HAMP" evidence="6">
    <location>
        <begin position="340"/>
        <end position="392"/>
    </location>
</feature>
<feature type="transmembrane region" description="Helical" evidence="5">
    <location>
        <begin position="12"/>
        <end position="37"/>
    </location>
</feature>
<dbReference type="PANTHER" id="PTHR34220:SF7">
    <property type="entry name" value="SENSOR HISTIDINE KINASE YPDA"/>
    <property type="match status" value="1"/>
</dbReference>
<dbReference type="Proteomes" id="UP000198508">
    <property type="component" value="Unassembled WGS sequence"/>
</dbReference>
<keyword evidence="8" id="KW-1185">Reference proteome</keyword>
<proteinExistence type="predicted"/>
<dbReference type="RefSeq" id="WP_092369355.1">
    <property type="nucleotide sequence ID" value="NZ_FOIM01000031.1"/>
</dbReference>
<dbReference type="STRING" id="460384.SAMN05216313_13158"/>
<evidence type="ECO:0000256" key="4">
    <source>
        <dbReference type="ARBA" id="ARBA00022777"/>
    </source>
</evidence>
<dbReference type="InterPro" id="IPR050640">
    <property type="entry name" value="Bact_2-comp_sensor_kinase"/>
</dbReference>
<dbReference type="PANTHER" id="PTHR34220">
    <property type="entry name" value="SENSOR HISTIDINE KINASE YPDA"/>
    <property type="match status" value="1"/>
</dbReference>
<dbReference type="Gene3D" id="3.30.565.10">
    <property type="entry name" value="Histidine kinase-like ATPase, C-terminal domain"/>
    <property type="match status" value="1"/>
</dbReference>
<evidence type="ECO:0000259" key="6">
    <source>
        <dbReference type="PROSITE" id="PS50885"/>
    </source>
</evidence>
<keyword evidence="4 7" id="KW-0418">Kinase</keyword>
<dbReference type="InterPro" id="IPR010559">
    <property type="entry name" value="Sig_transdc_His_kin_internal"/>
</dbReference>
<protein>
    <submittedName>
        <fullName evidence="7">Two-component system, sensor histidine kinase YesM</fullName>
    </submittedName>
</protein>
<evidence type="ECO:0000256" key="1">
    <source>
        <dbReference type="ARBA" id="ARBA00004370"/>
    </source>
</evidence>
<evidence type="ECO:0000256" key="5">
    <source>
        <dbReference type="SAM" id="Phobius"/>
    </source>
</evidence>
<dbReference type="PROSITE" id="PS50885">
    <property type="entry name" value="HAMP"/>
    <property type="match status" value="1"/>
</dbReference>
<dbReference type="InterPro" id="IPR036890">
    <property type="entry name" value="HATPase_C_sf"/>
</dbReference>
<accession>A0A1I0JKS2</accession>
<dbReference type="GO" id="GO:0016020">
    <property type="term" value="C:membrane"/>
    <property type="evidence" value="ECO:0007669"/>
    <property type="project" value="UniProtKB-SubCell"/>
</dbReference>
<evidence type="ECO:0000256" key="2">
    <source>
        <dbReference type="ARBA" id="ARBA00022553"/>
    </source>
</evidence>
<keyword evidence="5" id="KW-0472">Membrane</keyword>
<evidence type="ECO:0000313" key="7">
    <source>
        <dbReference type="EMBL" id="SEU10820.1"/>
    </source>
</evidence>
<keyword evidence="5" id="KW-1133">Transmembrane helix</keyword>
<dbReference type="SMART" id="SM00304">
    <property type="entry name" value="HAMP"/>
    <property type="match status" value="1"/>
</dbReference>
<dbReference type="SUPFAM" id="SSF158472">
    <property type="entry name" value="HAMP domain-like"/>
    <property type="match status" value="1"/>
</dbReference>
<reference evidence="8" key="1">
    <citation type="submission" date="2016-10" db="EMBL/GenBank/DDBJ databases">
        <authorList>
            <person name="Varghese N."/>
            <person name="Submissions S."/>
        </authorList>
    </citation>
    <scope>NUCLEOTIDE SEQUENCE [LARGE SCALE GENOMIC DNA]</scope>
    <source>
        <strain evidence="8">NLAE-zl-G277</strain>
    </source>
</reference>